<sequence length="401" mass="45338">MAWFQTLFGSLVHSLLHRIHDNDHVLVQPHTGCMVVWRPSPEPQDRVEGPAPPEAEEPVRGPAMGEYQAEGTPPWGRQAPTEGPASQKAEEPAAKALGNASKSWEDGACVPFKFQDGEWHPSPQALEAPTGAPSSKAGALINLQAQYAQVEAQFYRDSHDLEKKYAAFYQPLFDKRSEIINAIHEPTEGECQWQVGEPVGEGHTNGIPYFWLTAFKNVKILSRMIQKNDELVLEHLEDIHIEFIFKSNEYFFNKVLTKTYQMQSDPDDSDPFFSKGPEIISSTDVTVKTSKLQRGKGHRSFASTTRTMLGYSFFTYFYPPHSPEGREMDVTTDYKLGYFFREVLVPKSVLFFTNEARDCNYESADDDAREAGGEEKKVEVIRNEEFDKGPRKDLDPEESSC</sequence>
<dbReference type="Gene3D" id="1.20.5.1500">
    <property type="match status" value="1"/>
</dbReference>
<dbReference type="InterPro" id="IPR028930">
    <property type="entry name" value="CT47"/>
</dbReference>
<feature type="region of interest" description="Disordered" evidence="3">
    <location>
        <begin position="362"/>
        <end position="401"/>
    </location>
</feature>
<evidence type="ECO:0000256" key="2">
    <source>
        <dbReference type="RuleBase" id="RU003876"/>
    </source>
</evidence>
<dbReference type="FunFam" id="1.20.5.1500:FF:000001">
    <property type="entry name" value="Nucleosome assembly protein 1-like 1"/>
    <property type="match status" value="1"/>
</dbReference>
<organism evidence="4 5">
    <name type="scientific">Nyctereutes procyonoides</name>
    <name type="common">Raccoon dog</name>
    <name type="synonym">Canis procyonoides</name>
    <dbReference type="NCBI Taxonomy" id="34880"/>
    <lineage>
        <taxon>Eukaryota</taxon>
        <taxon>Metazoa</taxon>
        <taxon>Chordata</taxon>
        <taxon>Craniata</taxon>
        <taxon>Vertebrata</taxon>
        <taxon>Euteleostomi</taxon>
        <taxon>Mammalia</taxon>
        <taxon>Eutheria</taxon>
        <taxon>Laurasiatheria</taxon>
        <taxon>Carnivora</taxon>
        <taxon>Caniformia</taxon>
        <taxon>Canidae</taxon>
        <taxon>Nyctereutes</taxon>
    </lineage>
</organism>
<dbReference type="GO" id="GO:0006334">
    <property type="term" value="P:nucleosome assembly"/>
    <property type="evidence" value="ECO:0007669"/>
    <property type="project" value="InterPro"/>
</dbReference>
<evidence type="ECO:0000313" key="4">
    <source>
        <dbReference type="EMBL" id="CAD7682515.1"/>
    </source>
</evidence>
<dbReference type="Pfam" id="PF00956">
    <property type="entry name" value="NAP"/>
    <property type="match status" value="1"/>
</dbReference>
<evidence type="ECO:0000313" key="5">
    <source>
        <dbReference type="Proteomes" id="UP000645828"/>
    </source>
</evidence>
<keyword evidence="5" id="KW-1185">Reference proteome</keyword>
<dbReference type="SUPFAM" id="SSF143113">
    <property type="entry name" value="NAP-like"/>
    <property type="match status" value="1"/>
</dbReference>
<evidence type="ECO:0000256" key="1">
    <source>
        <dbReference type="ARBA" id="ARBA00009947"/>
    </source>
</evidence>
<dbReference type="InterPro" id="IPR037231">
    <property type="entry name" value="NAP-like_sf"/>
</dbReference>
<comment type="similarity">
    <text evidence="1 2">Belongs to the nucleosome assembly protein (NAP) family.</text>
</comment>
<comment type="caution">
    <text evidence="4">The sequence shown here is derived from an EMBL/GenBank/DDBJ whole genome shotgun (WGS) entry which is preliminary data.</text>
</comment>
<dbReference type="Gene3D" id="3.30.1120.90">
    <property type="entry name" value="Nucleosome assembly protein"/>
    <property type="match status" value="1"/>
</dbReference>
<reference evidence="4" key="1">
    <citation type="submission" date="2020-12" db="EMBL/GenBank/DDBJ databases">
        <authorList>
            <consortium name="Molecular Ecology Group"/>
        </authorList>
    </citation>
    <scope>NUCLEOTIDE SEQUENCE</scope>
    <source>
        <strain evidence="4">TBG_1078</strain>
    </source>
</reference>
<dbReference type="Proteomes" id="UP000645828">
    <property type="component" value="Unassembled WGS sequence"/>
</dbReference>
<dbReference type="Pfam" id="PF15623">
    <property type="entry name" value="CT47"/>
    <property type="match status" value="1"/>
</dbReference>
<dbReference type="GO" id="GO:0005634">
    <property type="term" value="C:nucleus"/>
    <property type="evidence" value="ECO:0007669"/>
    <property type="project" value="InterPro"/>
</dbReference>
<proteinExistence type="inferred from homology"/>
<dbReference type="PANTHER" id="PTHR11875">
    <property type="entry name" value="TESTIS-SPECIFIC Y-ENCODED PROTEIN"/>
    <property type="match status" value="1"/>
</dbReference>
<dbReference type="EMBL" id="CAJHUB010000754">
    <property type="protein sequence ID" value="CAD7682515.1"/>
    <property type="molecule type" value="Genomic_DNA"/>
</dbReference>
<accession>A0A811Z0K0</accession>
<gene>
    <name evidence="4" type="ORF">NYPRO_LOCUS15307</name>
</gene>
<dbReference type="AlphaFoldDB" id="A0A811Z0K0"/>
<dbReference type="InterPro" id="IPR002164">
    <property type="entry name" value="NAP_family"/>
</dbReference>
<evidence type="ECO:0000256" key="3">
    <source>
        <dbReference type="SAM" id="MobiDB-lite"/>
    </source>
</evidence>
<protein>
    <submittedName>
        <fullName evidence="4">(raccoon dog) hypothetical protein</fullName>
    </submittedName>
</protein>
<feature type="region of interest" description="Disordered" evidence="3">
    <location>
        <begin position="38"/>
        <end position="102"/>
    </location>
</feature>
<name>A0A811Z0K0_NYCPR</name>
<feature type="compositionally biased region" description="Basic and acidic residues" evidence="3">
    <location>
        <begin position="369"/>
        <end position="394"/>
    </location>
</feature>